<dbReference type="EMBL" id="KZ679259">
    <property type="protein sequence ID" value="PTB43493.1"/>
    <property type="molecule type" value="Genomic_DNA"/>
</dbReference>
<reference evidence="3 4" key="1">
    <citation type="submission" date="2016-07" db="EMBL/GenBank/DDBJ databases">
        <title>Multiple horizontal gene transfer events from other fungi enriched the ability of initially mycotrophic Trichoderma (Ascomycota) to feed on dead plant biomass.</title>
        <authorList>
            <consortium name="DOE Joint Genome Institute"/>
            <person name="Aerts A."/>
            <person name="Atanasova L."/>
            <person name="Chenthamara K."/>
            <person name="Zhang J."/>
            <person name="Grujic M."/>
            <person name="Henrissat B."/>
            <person name="Kuo A."/>
            <person name="Salamov A."/>
            <person name="Lipzen A."/>
            <person name="Labutti K."/>
            <person name="Barry K."/>
            <person name="Miao Y."/>
            <person name="Rahimi M.J."/>
            <person name="Shen Q."/>
            <person name="Grigoriev I.V."/>
            <person name="Kubicek C.P."/>
            <person name="Druzhinina I.S."/>
        </authorList>
    </citation>
    <scope>NUCLEOTIDE SEQUENCE [LARGE SCALE GENOMIC DNA]</scope>
    <source>
        <strain evidence="3 4">CBS 433.97</strain>
    </source>
</reference>
<dbReference type="PANTHER" id="PTHR46411:SF1">
    <property type="entry name" value="FAMILY ATPASE, PUTATIVE (AFU_ORTHOLOGUE AFUA_7G05752)-RELATED"/>
    <property type="match status" value="1"/>
</dbReference>
<organism evidence="3 4">
    <name type="scientific">Trichoderma asperellum (strain ATCC 204424 / CBS 433.97 / NBRC 101777)</name>
    <dbReference type="NCBI Taxonomy" id="1042311"/>
    <lineage>
        <taxon>Eukaryota</taxon>
        <taxon>Fungi</taxon>
        <taxon>Dikarya</taxon>
        <taxon>Ascomycota</taxon>
        <taxon>Pezizomycotina</taxon>
        <taxon>Sordariomycetes</taxon>
        <taxon>Hypocreomycetidae</taxon>
        <taxon>Hypocreales</taxon>
        <taxon>Hypocreaceae</taxon>
        <taxon>Trichoderma</taxon>
    </lineage>
</organism>
<accession>A0A2T3ZFD8</accession>
<dbReference type="Pfam" id="PF22942">
    <property type="entry name" value="DUF7025"/>
    <property type="match status" value="1"/>
</dbReference>
<dbReference type="GO" id="GO:0016887">
    <property type="term" value="F:ATP hydrolysis activity"/>
    <property type="evidence" value="ECO:0007669"/>
    <property type="project" value="InterPro"/>
</dbReference>
<dbReference type="PANTHER" id="PTHR46411">
    <property type="entry name" value="FAMILY ATPASE, PUTATIVE-RELATED"/>
    <property type="match status" value="1"/>
</dbReference>
<dbReference type="SUPFAM" id="SSF52540">
    <property type="entry name" value="P-loop containing nucleoside triphosphate hydrolases"/>
    <property type="match status" value="1"/>
</dbReference>
<dbReference type="GO" id="GO:0005524">
    <property type="term" value="F:ATP binding"/>
    <property type="evidence" value="ECO:0007669"/>
    <property type="project" value="InterPro"/>
</dbReference>
<proteinExistence type="predicted"/>
<gene>
    <name evidence="3" type="ORF">M441DRAFT_164006</name>
</gene>
<evidence type="ECO:0000256" key="1">
    <source>
        <dbReference type="SAM" id="MobiDB-lite"/>
    </source>
</evidence>
<name>A0A2T3ZFD8_TRIA4</name>
<dbReference type="STRING" id="1042311.A0A2T3ZFD8"/>
<evidence type="ECO:0000313" key="4">
    <source>
        <dbReference type="Proteomes" id="UP000240493"/>
    </source>
</evidence>
<feature type="region of interest" description="Disordered" evidence="1">
    <location>
        <begin position="336"/>
        <end position="356"/>
    </location>
</feature>
<dbReference type="Pfam" id="PF00004">
    <property type="entry name" value="AAA"/>
    <property type="match status" value="1"/>
</dbReference>
<dbReference type="SMART" id="SM00382">
    <property type="entry name" value="AAA"/>
    <property type="match status" value="1"/>
</dbReference>
<dbReference type="InterPro" id="IPR003593">
    <property type="entry name" value="AAA+_ATPase"/>
</dbReference>
<dbReference type="AlphaFoldDB" id="A0A2T3ZFD8"/>
<dbReference type="OrthoDB" id="10042665at2759"/>
<evidence type="ECO:0000313" key="3">
    <source>
        <dbReference type="EMBL" id="PTB43493.1"/>
    </source>
</evidence>
<dbReference type="Proteomes" id="UP000240493">
    <property type="component" value="Unassembled WGS sequence"/>
</dbReference>
<dbReference type="InterPro" id="IPR054289">
    <property type="entry name" value="DUF7025"/>
</dbReference>
<keyword evidence="4" id="KW-1185">Reference proteome</keyword>
<protein>
    <recommendedName>
        <fullName evidence="2">AAA+ ATPase domain-containing protein</fullName>
    </recommendedName>
</protein>
<dbReference type="Gene3D" id="3.40.50.300">
    <property type="entry name" value="P-loop containing nucleotide triphosphate hydrolases"/>
    <property type="match status" value="1"/>
</dbReference>
<sequence>MEPAAECGNHDATQTEDCIFVIRRDFNCDKTHIKTTVEIKDSLLKECIQNVTGNIFGVNFTEGNPIFDPKSLFLYLDDFISHHDSLAQVRPYNKNEQWLENQWNMISAKRRLKILIEYLEEEFAEGKKNLDLMLGKGVITFDLLWALWKPHTLIYSPTYRCHDVPRVSMVICAEKLKGRLSTNPEYSVEARFVDFNGKTLVYKTLKQEIQHFNGTVNITSLPVYPLQYHKDEARIRRVLIERGAKFVSLQGIHHKSYTGIAFPLVESKNQTVTKLHEEQSRIMVDPVGFRKVYPDFYGTTDLPIQYTNDDETFNNGVQPQCLMDMLSTQKAEDDQQNLRSDVKIREGSPRSSNTWSKREYMEKTKLEMAKDNLLLLCSPVIVGYSLASLEWLEFDVRCIDDVKWDEEAWDSLVLDEKMKVLIKASVASHISNSAFDVNIGAMAKSRGLTIVLHGPPGTGKTLTVAGLSDHLRCPLLTLPAKELIGCCAISVDFILKKVLTTCQRWNAIVVFDDAQILLEKYDCLGIERDSLMTTLSRRLESFQGIIFLTCDTIRVFDEAFQSRIDLFQKYDKPDRKSKSIILKRAISRVTALNLCEIETFSDEEYGKLVESDLSGREVEKAVELALSLAEARKEPLGVRHLQDIMDIQEKFRCGFGKKDYGNYFS</sequence>
<dbReference type="InterPro" id="IPR003959">
    <property type="entry name" value="ATPase_AAA_core"/>
</dbReference>
<dbReference type="InterPro" id="IPR027417">
    <property type="entry name" value="P-loop_NTPase"/>
</dbReference>
<evidence type="ECO:0000259" key="2">
    <source>
        <dbReference type="SMART" id="SM00382"/>
    </source>
</evidence>
<feature type="domain" description="AAA+ ATPase" evidence="2">
    <location>
        <begin position="446"/>
        <end position="596"/>
    </location>
</feature>